<evidence type="ECO:0000256" key="2">
    <source>
        <dbReference type="ARBA" id="ARBA00022801"/>
    </source>
</evidence>
<evidence type="ECO:0000313" key="5">
    <source>
        <dbReference type="Proteomes" id="UP000308001"/>
    </source>
</evidence>
<dbReference type="EMBL" id="VBUF01000001">
    <property type="protein sequence ID" value="TLS73289.1"/>
    <property type="molecule type" value="Genomic_DNA"/>
</dbReference>
<gene>
    <name evidence="4" type="ORF">FE246_02040</name>
</gene>
<dbReference type="InterPro" id="IPR003697">
    <property type="entry name" value="Maf-like"/>
</dbReference>
<evidence type="ECO:0000256" key="1">
    <source>
        <dbReference type="ARBA" id="ARBA00001968"/>
    </source>
</evidence>
<dbReference type="NCBIfam" id="NF003141">
    <property type="entry name" value="PRK04056.1"/>
    <property type="match status" value="1"/>
</dbReference>
<dbReference type="RefSeq" id="WP_138142725.1">
    <property type="nucleotide sequence ID" value="NZ_VBUF01000001.1"/>
</dbReference>
<organism evidence="4 5">
    <name type="scientific">Aliarcobacter thereius</name>
    <dbReference type="NCBI Taxonomy" id="544718"/>
    <lineage>
        <taxon>Bacteria</taxon>
        <taxon>Pseudomonadati</taxon>
        <taxon>Campylobacterota</taxon>
        <taxon>Epsilonproteobacteria</taxon>
        <taxon>Campylobacterales</taxon>
        <taxon>Arcobacteraceae</taxon>
        <taxon>Aliarcobacter</taxon>
    </lineage>
</organism>
<keyword evidence="2" id="KW-0378">Hydrolase</keyword>
<dbReference type="AlphaFoldDB" id="A0A5R9H501"/>
<protein>
    <submittedName>
        <fullName evidence="4">Septum formation inhibitor Maf</fullName>
    </submittedName>
</protein>
<dbReference type="InterPro" id="IPR029001">
    <property type="entry name" value="ITPase-like_fam"/>
</dbReference>
<name>A0A5R9H501_9BACT</name>
<evidence type="ECO:0000256" key="3">
    <source>
        <dbReference type="ARBA" id="ARBA00023080"/>
    </source>
</evidence>
<accession>A0A5R9H501</accession>
<dbReference type="Proteomes" id="UP000308001">
    <property type="component" value="Unassembled WGS sequence"/>
</dbReference>
<sequence>MIRLGSNSPTRAKILRSFNIDFIQNGGNFDEDSIRTTNPKEFCFMATKGKFEELYSKYGIEDMPLLVADSVVTCEGKLLRKAKDFDDAKSMIELQSGNKTSVISCMIFKSKELELIDISITSYDFMEFDKKDIENYIKSGECFGKAGAIKHSLVNKIWTFINCYFSDALLKYFCPYFNIKYRHFLYL</sequence>
<dbReference type="PANTHER" id="PTHR43213:SF5">
    <property type="entry name" value="BIFUNCTIONAL DTTP_UTP PYROPHOSPHATASE_METHYLTRANSFERASE PROTEIN-RELATED"/>
    <property type="match status" value="1"/>
</dbReference>
<keyword evidence="3" id="KW-0546">Nucleotide metabolism</keyword>
<dbReference type="GO" id="GO:0047429">
    <property type="term" value="F:nucleoside triphosphate diphosphatase activity"/>
    <property type="evidence" value="ECO:0007669"/>
    <property type="project" value="InterPro"/>
</dbReference>
<dbReference type="SUPFAM" id="SSF52972">
    <property type="entry name" value="ITPase-like"/>
    <property type="match status" value="1"/>
</dbReference>
<reference evidence="4 5" key="1">
    <citation type="submission" date="2019-05" db="EMBL/GenBank/DDBJ databases">
        <title>Arcobacter cibarius and Arcobacter thereius providing challenges in identification an antibiotic susceptibility and Quinolone resistance.</title>
        <authorList>
            <person name="Busch A."/>
            <person name="Hanel I."/>
            <person name="Hotzel H."/>
            <person name="Tomaso H."/>
        </authorList>
    </citation>
    <scope>NUCLEOTIDE SEQUENCE [LARGE SCALE GENOMIC DNA]</scope>
    <source>
        <strain evidence="4 5">17CS1191_2</strain>
    </source>
</reference>
<proteinExistence type="predicted"/>
<comment type="cofactor">
    <cofactor evidence="1">
        <name>a divalent metal cation</name>
        <dbReference type="ChEBI" id="CHEBI:60240"/>
    </cofactor>
</comment>
<dbReference type="Gene3D" id="3.90.950.10">
    <property type="match status" value="1"/>
</dbReference>
<comment type="caution">
    <text evidence="4">The sequence shown here is derived from an EMBL/GenBank/DDBJ whole genome shotgun (WGS) entry which is preliminary data.</text>
</comment>
<evidence type="ECO:0000313" key="4">
    <source>
        <dbReference type="EMBL" id="TLS73289.1"/>
    </source>
</evidence>
<dbReference type="GO" id="GO:0009117">
    <property type="term" value="P:nucleotide metabolic process"/>
    <property type="evidence" value="ECO:0007669"/>
    <property type="project" value="UniProtKB-KW"/>
</dbReference>
<dbReference type="Pfam" id="PF02545">
    <property type="entry name" value="Maf"/>
    <property type="match status" value="1"/>
</dbReference>
<dbReference type="PANTHER" id="PTHR43213">
    <property type="entry name" value="BIFUNCTIONAL DTTP/UTP PYROPHOSPHATASE/METHYLTRANSFERASE PROTEIN-RELATED"/>
    <property type="match status" value="1"/>
</dbReference>